<reference evidence="7" key="1">
    <citation type="submission" date="2015-10" db="EMBL/GenBank/DDBJ databases">
        <title>Description of Candidatus Tenderia electrophaga gen. nov, sp. nov., an Uncultivated Electroautotroph from a Biocathode Enrichment.</title>
        <authorList>
            <person name="Eddie B.J."/>
            <person name="Malanoski A.P."/>
            <person name="Wang Z."/>
            <person name="Hall R.J."/>
            <person name="Oh S.D."/>
            <person name="Heiner C."/>
            <person name="Lin B."/>
            <person name="Strycharz-Glaven S.M."/>
        </authorList>
    </citation>
    <scope>NUCLEOTIDE SEQUENCE [LARGE SCALE GENOMIC DNA]</scope>
    <source>
        <strain evidence="7">NRL1</strain>
    </source>
</reference>
<dbReference type="InterPro" id="IPR011990">
    <property type="entry name" value="TPR-like_helical_dom_sf"/>
</dbReference>
<dbReference type="Pfam" id="PF13176">
    <property type="entry name" value="TPR_7"/>
    <property type="match status" value="1"/>
</dbReference>
<name>A0A0S2TDI7_9GAMM</name>
<accession>A0A0S2TDI7</accession>
<evidence type="ECO:0000256" key="5">
    <source>
        <dbReference type="PROSITE-ProRule" id="PRU00339"/>
    </source>
</evidence>
<dbReference type="AlphaFoldDB" id="A0A0S2TDI7"/>
<dbReference type="InterPro" id="IPR051012">
    <property type="entry name" value="CellSynth/LPSAsmb/PSIAsmb"/>
</dbReference>
<dbReference type="EMBL" id="CP013099">
    <property type="protein sequence ID" value="ALP53198.1"/>
    <property type="molecule type" value="Genomic_DNA"/>
</dbReference>
<protein>
    <recommendedName>
        <fullName evidence="4">Lipopolysaccharide assembly protein B</fullName>
    </recommendedName>
</protein>
<proteinExistence type="inferred from homology"/>
<dbReference type="PANTHER" id="PTHR45586:SF1">
    <property type="entry name" value="LIPOPOLYSACCHARIDE ASSEMBLY PROTEIN B"/>
    <property type="match status" value="1"/>
</dbReference>
<comment type="similarity">
    <text evidence="4">Belongs to the LapB family.</text>
</comment>
<dbReference type="InterPro" id="IPR041166">
    <property type="entry name" value="Rubredoxin_2"/>
</dbReference>
<dbReference type="GO" id="GO:0005506">
    <property type="term" value="F:iron ion binding"/>
    <property type="evidence" value="ECO:0007669"/>
    <property type="project" value="UniProtKB-UniRule"/>
</dbReference>
<dbReference type="GO" id="GO:0009898">
    <property type="term" value="C:cytoplasmic side of plasma membrane"/>
    <property type="evidence" value="ECO:0007669"/>
    <property type="project" value="UniProtKB-UniRule"/>
</dbReference>
<dbReference type="KEGG" id="tee:Tel_08520"/>
<keyword evidence="4" id="KW-0472">Membrane</keyword>
<comment type="function">
    <text evidence="4">Modulates cellular lipopolysaccharide (LPS) levels by regulating LpxC, which is involved in lipid A biosynthesis. May act by modulating the proteolytic activity of FtsH towards LpxC. May also coordinate assembly of proteins involved in LPS synthesis at the plasma membrane.</text>
</comment>
<evidence type="ECO:0000313" key="8">
    <source>
        <dbReference type="Proteomes" id="UP000055136"/>
    </source>
</evidence>
<keyword evidence="4" id="KW-0812">Transmembrane</keyword>
<keyword evidence="4" id="KW-0408">Iron</keyword>
<dbReference type="HAMAP" id="MF_00994">
    <property type="entry name" value="LPS_assembly_LapB"/>
    <property type="match status" value="1"/>
</dbReference>
<keyword evidence="2 4" id="KW-0677">Repeat</keyword>
<feature type="binding site" evidence="4">
    <location>
        <position position="359"/>
    </location>
    <ligand>
        <name>Fe cation</name>
        <dbReference type="ChEBI" id="CHEBI:24875"/>
    </ligand>
</feature>
<dbReference type="Gene3D" id="1.25.40.10">
    <property type="entry name" value="Tetratricopeptide repeat domain"/>
    <property type="match status" value="2"/>
</dbReference>
<evidence type="ECO:0000259" key="6">
    <source>
        <dbReference type="Pfam" id="PF18073"/>
    </source>
</evidence>
<feature type="repeat" description="TPR" evidence="5">
    <location>
        <begin position="215"/>
        <end position="248"/>
    </location>
</feature>
<gene>
    <name evidence="4" type="primary">lapB</name>
    <name evidence="7" type="ORF">Tel_08520</name>
</gene>
<sequence>MELSLLWLLLPVAAASGWYAARREYQKKARQSAANLPQDYYKGLNFILNEQPDKAIDVFMKLSELDDTTIEIHLALGSLFRRRGEVDRAIRLHQNLINRPNLSAVLYSQALQELALDYTSAGLLDRAENLCLELVDVDGRNLAALRLLRDIYQQEKEWFRAIDVARKISACLGEPQSLMIAHYYCEMAEQAWRKDDPVQAQRMLDKALQEDPRCGRAFMIRGRIEQQRGNYDAAISAYQKLESKAPEYMSEILQELKTCYQAIGQREKMVTYLKRIIRHHHGVELVLTAAHMLQEYEGADVALAFLGHEVTERPSLRGVQYLLELDLGQVNDEKGYLAVIKASLDKLLANKPVYRCNSCGFTGVEMHWCCPSCKKWSSIKPIHEFQWGASI</sequence>
<feature type="domain" description="LapB rubredoxin metal binding" evidence="6">
    <location>
        <begin position="354"/>
        <end position="381"/>
    </location>
</feature>
<feature type="binding site" evidence="4">
    <location>
        <position position="356"/>
    </location>
    <ligand>
        <name>Fe cation</name>
        <dbReference type="ChEBI" id="CHEBI:24875"/>
    </ligand>
</feature>
<keyword evidence="4" id="KW-1133">Transmembrane helix</keyword>
<dbReference type="InterPro" id="IPR030865">
    <property type="entry name" value="LapB"/>
</dbReference>
<dbReference type="NCBIfam" id="NF008757">
    <property type="entry name" value="PRK11788.1-5"/>
    <property type="match status" value="1"/>
</dbReference>
<feature type="binding site" evidence="4">
    <location>
        <position position="373"/>
    </location>
    <ligand>
        <name>Fe cation</name>
        <dbReference type="ChEBI" id="CHEBI:24875"/>
    </ligand>
</feature>
<keyword evidence="4" id="KW-0997">Cell inner membrane</keyword>
<keyword evidence="3 4" id="KW-0802">TPR repeat</keyword>
<keyword evidence="8" id="KW-1185">Reference proteome</keyword>
<evidence type="ECO:0000313" key="7">
    <source>
        <dbReference type="EMBL" id="ALP53198.1"/>
    </source>
</evidence>
<dbReference type="GO" id="GO:0008653">
    <property type="term" value="P:lipopolysaccharide metabolic process"/>
    <property type="evidence" value="ECO:0007669"/>
    <property type="project" value="InterPro"/>
</dbReference>
<feature type="binding site" evidence="4">
    <location>
        <position position="370"/>
    </location>
    <ligand>
        <name>Fe cation</name>
        <dbReference type="ChEBI" id="CHEBI:24875"/>
    </ligand>
</feature>
<feature type="topological domain" description="Cytoplasmic" evidence="4">
    <location>
        <begin position="22"/>
        <end position="391"/>
    </location>
</feature>
<dbReference type="SUPFAM" id="SSF81901">
    <property type="entry name" value="HCP-like"/>
    <property type="match status" value="1"/>
</dbReference>
<evidence type="ECO:0000256" key="4">
    <source>
        <dbReference type="HAMAP-Rule" id="MF_00994"/>
    </source>
</evidence>
<keyword evidence="4" id="KW-1003">Cell membrane</keyword>
<evidence type="ECO:0000256" key="1">
    <source>
        <dbReference type="ARBA" id="ARBA00022723"/>
    </source>
</evidence>
<organism evidence="7 8">
    <name type="scientific">Candidatus Tenderia electrophaga</name>
    <dbReference type="NCBI Taxonomy" id="1748243"/>
    <lineage>
        <taxon>Bacteria</taxon>
        <taxon>Pseudomonadati</taxon>
        <taxon>Pseudomonadota</taxon>
        <taxon>Gammaproteobacteria</taxon>
        <taxon>Candidatus Tenderiales</taxon>
        <taxon>Candidatus Tenderiaceae</taxon>
        <taxon>Candidatus Tenderia</taxon>
    </lineage>
</organism>
<dbReference type="PROSITE" id="PS50005">
    <property type="entry name" value="TPR"/>
    <property type="match status" value="1"/>
</dbReference>
<keyword evidence="1 4" id="KW-0479">Metal-binding</keyword>
<dbReference type="Proteomes" id="UP000055136">
    <property type="component" value="Chromosome"/>
</dbReference>
<evidence type="ECO:0000256" key="2">
    <source>
        <dbReference type="ARBA" id="ARBA00022737"/>
    </source>
</evidence>
<dbReference type="Pfam" id="PF13432">
    <property type="entry name" value="TPR_16"/>
    <property type="match status" value="1"/>
</dbReference>
<comment type="subcellular location">
    <subcellularLocation>
        <location evidence="4">Cell inner membrane</location>
        <topology evidence="4">Single-pass membrane protein</topology>
        <orientation evidence="4">Cytoplasmic side</orientation>
    </subcellularLocation>
</comment>
<dbReference type="SMART" id="SM00028">
    <property type="entry name" value="TPR"/>
    <property type="match status" value="5"/>
</dbReference>
<dbReference type="GO" id="GO:0046890">
    <property type="term" value="P:regulation of lipid biosynthetic process"/>
    <property type="evidence" value="ECO:0007669"/>
    <property type="project" value="UniProtKB-UniRule"/>
</dbReference>
<evidence type="ECO:0000256" key="3">
    <source>
        <dbReference type="ARBA" id="ARBA00022803"/>
    </source>
</evidence>
<dbReference type="STRING" id="1748243.Tel_08520"/>
<dbReference type="PANTHER" id="PTHR45586">
    <property type="entry name" value="TPR REPEAT-CONTAINING PROTEIN PA4667"/>
    <property type="match status" value="1"/>
</dbReference>
<dbReference type="Pfam" id="PF18073">
    <property type="entry name" value="Zn_ribbon_LapB"/>
    <property type="match status" value="1"/>
</dbReference>
<dbReference type="InterPro" id="IPR019734">
    <property type="entry name" value="TPR_rpt"/>
</dbReference>